<dbReference type="PANTHER" id="PTHR10137">
    <property type="entry name" value="V-TYPE PROTON ATPASE SUBUNIT C"/>
    <property type="match status" value="1"/>
</dbReference>
<evidence type="ECO:0000256" key="3">
    <source>
        <dbReference type="ARBA" id="ARBA00022781"/>
    </source>
</evidence>
<dbReference type="AlphaFoldDB" id="A0A7S0ECA4"/>
<dbReference type="Pfam" id="PF03223">
    <property type="entry name" value="V-ATPase_C"/>
    <property type="match status" value="1"/>
</dbReference>
<keyword evidence="3 5" id="KW-0375">Hydrogen ion transport</keyword>
<comment type="function">
    <text evidence="5">Subunit of the V1 complex of vacuolar(H+)-ATPase (V-ATPase), a multisubunit enzyme composed of a peripheral complex (V1) that hydrolyzes ATP and a membrane integral complex (V0) that translocates protons. V-ATPase is responsible for acidifying and maintaining the pH of intracellular compartments and in some cell types, is targeted to the plasma membrane, where it is responsible for acidifying the extracellular environment. Subunit C is necessary for the assembly of the catalytic sector of the enzyme and is likely to have a specific function in its catalytic activity.</text>
</comment>
<name>A0A7S0ECA4_9EUKA</name>
<dbReference type="Gene3D" id="1.20.1460.10">
    <property type="entry name" value="subunit c (vma5p) of the yeast v-atpase, domain 2"/>
    <property type="match status" value="1"/>
</dbReference>
<dbReference type="GO" id="GO:0000221">
    <property type="term" value="C:vacuolar proton-transporting V-type ATPase, V1 domain"/>
    <property type="evidence" value="ECO:0007669"/>
    <property type="project" value="TreeGrafter"/>
</dbReference>
<dbReference type="InterPro" id="IPR004907">
    <property type="entry name" value="ATPase_V1-cplx_csu"/>
</dbReference>
<keyword evidence="2 5" id="KW-0813">Transport</keyword>
<comment type="similarity">
    <text evidence="1 5">Belongs to the V-ATPase C subunit family.</text>
</comment>
<dbReference type="PANTHER" id="PTHR10137:SF0">
    <property type="entry name" value="V-TYPE PROTON ATPASE SUBUNIT C"/>
    <property type="match status" value="1"/>
</dbReference>
<protein>
    <recommendedName>
        <fullName evidence="5">V-type proton ATPase subunit C</fullName>
    </recommendedName>
</protein>
<dbReference type="Gene3D" id="3.30.70.1180">
    <property type="entry name" value="Vacuolar atp synthase subunit c, domain 1"/>
    <property type="match status" value="1"/>
</dbReference>
<organism evidence="6">
    <name type="scientific">Phaeocystis antarctica</name>
    <dbReference type="NCBI Taxonomy" id="33657"/>
    <lineage>
        <taxon>Eukaryota</taxon>
        <taxon>Haptista</taxon>
        <taxon>Haptophyta</taxon>
        <taxon>Prymnesiophyceae</taxon>
        <taxon>Phaeocystales</taxon>
        <taxon>Phaeocystaceae</taxon>
        <taxon>Phaeocystis</taxon>
    </lineage>
</organism>
<dbReference type="SUPFAM" id="SSF118203">
    <property type="entry name" value="Vacuolar ATP synthase subunit C"/>
    <property type="match status" value="1"/>
</dbReference>
<evidence type="ECO:0000313" key="6">
    <source>
        <dbReference type="EMBL" id="CAD8479283.1"/>
    </source>
</evidence>
<dbReference type="GO" id="GO:0046961">
    <property type="term" value="F:proton-transporting ATPase activity, rotational mechanism"/>
    <property type="evidence" value="ECO:0007669"/>
    <property type="project" value="InterPro"/>
</dbReference>
<dbReference type="EMBL" id="HBEP01010774">
    <property type="protein sequence ID" value="CAD8479283.1"/>
    <property type="molecule type" value="Transcribed_RNA"/>
</dbReference>
<keyword evidence="4 5" id="KW-0406">Ion transport</keyword>
<gene>
    <name evidence="6" type="ORF">PANT1444_LOCUS6060</name>
</gene>
<proteinExistence type="inferred from homology"/>
<evidence type="ECO:0000256" key="1">
    <source>
        <dbReference type="ARBA" id="ARBA00006138"/>
    </source>
</evidence>
<reference evidence="6" key="1">
    <citation type="submission" date="2021-01" db="EMBL/GenBank/DDBJ databases">
        <authorList>
            <person name="Corre E."/>
            <person name="Pelletier E."/>
            <person name="Niang G."/>
            <person name="Scheremetjew M."/>
            <person name="Finn R."/>
            <person name="Kale V."/>
            <person name="Holt S."/>
            <person name="Cochrane G."/>
            <person name="Meng A."/>
            <person name="Brown T."/>
            <person name="Cohen L."/>
        </authorList>
    </citation>
    <scope>NUCLEOTIDE SEQUENCE</scope>
    <source>
        <strain evidence="6">CCMP1374</strain>
    </source>
</reference>
<evidence type="ECO:0000256" key="5">
    <source>
        <dbReference type="RuleBase" id="RU364010"/>
    </source>
</evidence>
<evidence type="ECO:0000256" key="2">
    <source>
        <dbReference type="ARBA" id="ARBA00022448"/>
    </source>
</evidence>
<dbReference type="InterPro" id="IPR036132">
    <property type="entry name" value="Vac_ATP_synth_c_sf"/>
</dbReference>
<dbReference type="CDD" id="cd14785">
    <property type="entry name" value="V-ATPase_C"/>
    <property type="match status" value="1"/>
</dbReference>
<accession>A0A7S0ECA4</accession>
<comment type="subunit">
    <text evidence="5">V-ATPase is a heteromultimeric enzyme composed of a peripheral catalytic V1 complex (components A to H) attached to an integral membrane V0 proton pore complex.</text>
</comment>
<sequence>MAMEPTLFGVAIKGDQSLRELKDKTSSLATCYDFLVPADGLRVGTLDLLMSLSDDLTKMDTVSEGTCWKIYRQLTELKPERKPTIDGVEVATWATRRFEWEEAKFQLKTPLRELCESISTRLGGLDEELKTKLAEYNGVKGALQQSERKAQGNLMVRGLTEIVKEEDMRGTVGSDYVSTLLLVVPKHSSKDFVNTYASAEEMYFTTPDGGERYPMVVPRSAKQIAEDTEFVLYAVVVLKQAVQEFTAKARDKRWTVREFVFEPNKVTEDAAKKLRDEAEEQRLKLLLSKWCDINFAEAFKMMMHLKAVRVFVESVLRYGLTPKATGGMGAGPGPNFQSVLLQPKKGKEDHLHKALHALYGGGSAINIDEDETPVPGATGEFYPYVFVQMDTEAPGLA</sequence>
<evidence type="ECO:0000256" key="4">
    <source>
        <dbReference type="ARBA" id="ARBA00023065"/>
    </source>
</evidence>
<dbReference type="Gene3D" id="3.30.70.100">
    <property type="match status" value="1"/>
</dbReference>